<dbReference type="STRING" id="593750.Metfor_2623"/>
<evidence type="ECO:0000313" key="2">
    <source>
        <dbReference type="EMBL" id="AGB03615.1"/>
    </source>
</evidence>
<dbReference type="eggNOG" id="arCOG03906">
    <property type="taxonomic scope" value="Archaea"/>
</dbReference>
<dbReference type="HOGENOM" id="CLU_1387603_0_0_2"/>
<dbReference type="OrthoDB" id="112164at2157"/>
<evidence type="ECO:0000313" key="3">
    <source>
        <dbReference type="Proteomes" id="UP000010824"/>
    </source>
</evidence>
<accession>L0HHV9</accession>
<dbReference type="KEGG" id="mfo:Metfor_2623"/>
<feature type="transmembrane region" description="Helical" evidence="1">
    <location>
        <begin position="209"/>
        <end position="227"/>
    </location>
</feature>
<dbReference type="Proteomes" id="UP000010824">
    <property type="component" value="Chromosome"/>
</dbReference>
<dbReference type="InParanoid" id="L0HHV9"/>
<name>L0HHV9_METFS</name>
<proteinExistence type="predicted"/>
<dbReference type="EMBL" id="CP003167">
    <property type="protein sequence ID" value="AGB03615.1"/>
    <property type="molecule type" value="Genomic_DNA"/>
</dbReference>
<dbReference type="GeneID" id="25397841"/>
<keyword evidence="1" id="KW-0812">Transmembrane</keyword>
<evidence type="ECO:0008006" key="4">
    <source>
        <dbReference type="Google" id="ProtNLM"/>
    </source>
</evidence>
<reference evidence="3" key="1">
    <citation type="submission" date="2011-12" db="EMBL/GenBank/DDBJ databases">
        <title>Complete sequence of Methanoregula formicicum SMSP.</title>
        <authorList>
            <person name="Lucas S."/>
            <person name="Han J."/>
            <person name="Lapidus A."/>
            <person name="Cheng J.-F."/>
            <person name="Goodwin L."/>
            <person name="Pitluck S."/>
            <person name="Peters L."/>
            <person name="Ovchinnikova G."/>
            <person name="Teshima H."/>
            <person name="Detter J.C."/>
            <person name="Han C."/>
            <person name="Tapia R."/>
            <person name="Land M."/>
            <person name="Hauser L."/>
            <person name="Kyrpides N."/>
            <person name="Ivanova N."/>
            <person name="Pagani I."/>
            <person name="Imachi H."/>
            <person name="Tamaki H."/>
            <person name="Sekiguchi Y."/>
            <person name="Kamagata Y."/>
            <person name="Cadillo-Quiroz H."/>
            <person name="Zinder S."/>
            <person name="Liu W.-T."/>
            <person name="Woyke T."/>
        </authorList>
    </citation>
    <scope>NUCLEOTIDE SEQUENCE [LARGE SCALE GENOMIC DNA]</scope>
    <source>
        <strain evidence="3">DSM 22288 / NBRC 105244 / SMSP</strain>
    </source>
</reference>
<dbReference type="AlphaFoldDB" id="L0HHV9"/>
<dbReference type="RefSeq" id="WP_015286577.1">
    <property type="nucleotide sequence ID" value="NC_019943.1"/>
</dbReference>
<sequence length="231" mass="24545" precursor="true">MAPITSFSQNPAAWGRPLLLLTVLCAVFLMPVASAYGYSEDYEGYLGETIALHGVSYSGDTIYLFMTGPGLPANGAPLTDPTKRADQGYNTMVGLASDQTWSYKWDTSKLEREIDPGTYLVYAVNAQADASSLAGHSYQTLSVYLKDGALSKDRVSTGAKYTLNLLDDDPTVLTTATTVPPTPPVIIAPETTAVTTSVPPAPAATKSSLVPLLVITAIAAGCLYAHYRQNR</sequence>
<protein>
    <recommendedName>
        <fullName evidence="4">DUF3821 domain-containing protein</fullName>
    </recommendedName>
</protein>
<keyword evidence="1" id="KW-0472">Membrane</keyword>
<keyword evidence="1" id="KW-1133">Transmembrane helix</keyword>
<organism evidence="2 3">
    <name type="scientific">Methanoregula formicica (strain DSM 22288 / NBRC 105244 / SMSP)</name>
    <dbReference type="NCBI Taxonomy" id="593750"/>
    <lineage>
        <taxon>Archaea</taxon>
        <taxon>Methanobacteriati</taxon>
        <taxon>Methanobacteriota</taxon>
        <taxon>Stenosarchaea group</taxon>
        <taxon>Methanomicrobia</taxon>
        <taxon>Methanomicrobiales</taxon>
        <taxon>Methanoregulaceae</taxon>
        <taxon>Methanoregula</taxon>
    </lineage>
</organism>
<keyword evidence="3" id="KW-1185">Reference proteome</keyword>
<gene>
    <name evidence="2" type="ordered locus">Metfor_2623</name>
</gene>
<reference evidence="2 3" key="2">
    <citation type="journal article" date="2014" name="Genome Announc.">
        <title>Complete Genome Sequence of Methanoregula formicica SMSPT, a Mesophilic Hydrogenotrophic Methanogen Isolated from a Methanogenic Upflow Anaerobic Sludge Blanket Reactor.</title>
        <authorList>
            <person name="Yamamoto K."/>
            <person name="Tamaki H."/>
            <person name="Cadillo-Quiroz H."/>
            <person name="Imachi H."/>
            <person name="Kyrpides N."/>
            <person name="Woyke T."/>
            <person name="Goodwin L."/>
            <person name="Zinder S.H."/>
            <person name="Kamagata Y."/>
            <person name="Liu W.T."/>
        </authorList>
    </citation>
    <scope>NUCLEOTIDE SEQUENCE [LARGE SCALE GENOMIC DNA]</scope>
    <source>
        <strain evidence="3">DSM 22288 / NBRC 105244 / SMSP</strain>
    </source>
</reference>
<evidence type="ECO:0000256" key="1">
    <source>
        <dbReference type="SAM" id="Phobius"/>
    </source>
</evidence>